<comment type="caution">
    <text evidence="2">The sequence shown here is derived from an EMBL/GenBank/DDBJ whole genome shotgun (WGS) entry which is preliminary data.</text>
</comment>
<dbReference type="GO" id="GO:0032259">
    <property type="term" value="P:methylation"/>
    <property type="evidence" value="ECO:0007669"/>
    <property type="project" value="UniProtKB-KW"/>
</dbReference>
<feature type="domain" description="Methyltransferase type 11" evidence="1">
    <location>
        <begin position="41"/>
        <end position="126"/>
    </location>
</feature>
<name>A0A0G0VA41_9BACT</name>
<sequence>MSNVFDRYWKEYDAWYDKHKFAYLSELAAIKKVLPKKGKGLEIGIGTGRFAALLGIQYGIDPSANMVRIAKKRKVNARVGYGQKLPYRDSAFDYVAIINTLCFVKNPEQVLRESWRVLKKNGKIIVGIIDKNNFLGKFYKRKKSIFYKRVNFFSCHDMFNLLKLQRFNHPISYQTIFDFPVNMASIQKPKKGYGEGGFVVFSARKIGD</sequence>
<evidence type="ECO:0000259" key="1">
    <source>
        <dbReference type="Pfam" id="PF08241"/>
    </source>
</evidence>
<dbReference type="Proteomes" id="UP000034746">
    <property type="component" value="Unassembled WGS sequence"/>
</dbReference>
<organism evidence="2 3">
    <name type="scientific">Candidatus Uhrbacteria bacterium GW2011_GWF2_41_16</name>
    <dbReference type="NCBI Taxonomy" id="1618997"/>
    <lineage>
        <taxon>Bacteria</taxon>
        <taxon>Candidatus Uhriibacteriota</taxon>
    </lineage>
</organism>
<dbReference type="InterPro" id="IPR029063">
    <property type="entry name" value="SAM-dependent_MTases_sf"/>
</dbReference>
<dbReference type="EMBL" id="LCAU01000030">
    <property type="protein sequence ID" value="KKR96546.1"/>
    <property type="molecule type" value="Genomic_DNA"/>
</dbReference>
<dbReference type="InterPro" id="IPR050508">
    <property type="entry name" value="Methyltransf_Superfamily"/>
</dbReference>
<reference evidence="2 3" key="1">
    <citation type="journal article" date="2015" name="Nature">
        <title>rRNA introns, odd ribosomes, and small enigmatic genomes across a large radiation of phyla.</title>
        <authorList>
            <person name="Brown C.T."/>
            <person name="Hug L.A."/>
            <person name="Thomas B.C."/>
            <person name="Sharon I."/>
            <person name="Castelle C.J."/>
            <person name="Singh A."/>
            <person name="Wilkins M.J."/>
            <person name="Williams K.H."/>
            <person name="Banfield J.F."/>
        </authorList>
    </citation>
    <scope>NUCLEOTIDE SEQUENCE [LARGE SCALE GENOMIC DNA]</scope>
</reference>
<dbReference type="InterPro" id="IPR013216">
    <property type="entry name" value="Methyltransf_11"/>
</dbReference>
<dbReference type="PANTHER" id="PTHR42912:SF80">
    <property type="entry name" value="METHYLTRANSFERASE DOMAIN-CONTAINING PROTEIN"/>
    <property type="match status" value="1"/>
</dbReference>
<dbReference type="AlphaFoldDB" id="A0A0G0VA41"/>
<accession>A0A0G0VA41</accession>
<keyword evidence="2" id="KW-0808">Transferase</keyword>
<dbReference type="PANTHER" id="PTHR42912">
    <property type="entry name" value="METHYLTRANSFERASE"/>
    <property type="match status" value="1"/>
</dbReference>
<proteinExistence type="predicted"/>
<evidence type="ECO:0000313" key="3">
    <source>
        <dbReference type="Proteomes" id="UP000034746"/>
    </source>
</evidence>
<dbReference type="CDD" id="cd02440">
    <property type="entry name" value="AdoMet_MTases"/>
    <property type="match status" value="1"/>
</dbReference>
<dbReference type="PATRIC" id="fig|1618997.3.peg.1197"/>
<evidence type="ECO:0000313" key="2">
    <source>
        <dbReference type="EMBL" id="KKR96546.1"/>
    </source>
</evidence>
<gene>
    <name evidence="2" type="ORF">UU48_C0030G0004</name>
</gene>
<dbReference type="SUPFAM" id="SSF53335">
    <property type="entry name" value="S-adenosyl-L-methionine-dependent methyltransferases"/>
    <property type="match status" value="1"/>
</dbReference>
<dbReference type="GO" id="GO:0008757">
    <property type="term" value="F:S-adenosylmethionine-dependent methyltransferase activity"/>
    <property type="evidence" value="ECO:0007669"/>
    <property type="project" value="InterPro"/>
</dbReference>
<keyword evidence="2" id="KW-0489">Methyltransferase</keyword>
<dbReference type="Pfam" id="PF08241">
    <property type="entry name" value="Methyltransf_11"/>
    <property type="match status" value="1"/>
</dbReference>
<protein>
    <submittedName>
        <fullName evidence="2">Methyltransferase type 11</fullName>
    </submittedName>
</protein>
<dbReference type="Gene3D" id="3.40.50.150">
    <property type="entry name" value="Vaccinia Virus protein VP39"/>
    <property type="match status" value="1"/>
</dbReference>